<protein>
    <submittedName>
        <fullName evidence="2">Uncharacterized protein</fullName>
    </submittedName>
</protein>
<comment type="caution">
    <text evidence="2">The sequence shown here is derived from an EMBL/GenBank/DDBJ whole genome shotgun (WGS) entry which is preliminary data.</text>
</comment>
<evidence type="ECO:0000256" key="1">
    <source>
        <dbReference type="SAM" id="MobiDB-lite"/>
    </source>
</evidence>
<sequence>MSSSPAKNKVPSMSSPPRHISTSLLSPSCISKPGRRVDKRSITAGSSTSFPLMLRHIKWKASVRSSSSSFNDASLPGCPSMMLLYLAVLAVAACDADGANVWAIVDNGRESSVCEIESPFEMHIFKVRAGLREFSDHGIVDTGAFFIDAENGLESRTEGWRSFGDGVDVGTACEHVFSFLIQTMMNPE</sequence>
<dbReference type="AlphaFoldDB" id="A0A9P4JJI3"/>
<evidence type="ECO:0000313" key="3">
    <source>
        <dbReference type="Proteomes" id="UP000799536"/>
    </source>
</evidence>
<dbReference type="EMBL" id="ML994029">
    <property type="protein sequence ID" value="KAF2200305.1"/>
    <property type="molecule type" value="Genomic_DNA"/>
</dbReference>
<keyword evidence="3" id="KW-1185">Reference proteome</keyword>
<feature type="compositionally biased region" description="Polar residues" evidence="1">
    <location>
        <begin position="1"/>
        <end position="29"/>
    </location>
</feature>
<name>A0A9P4JJI3_9PLEO</name>
<reference evidence="2" key="1">
    <citation type="journal article" date="2020" name="Stud. Mycol.">
        <title>101 Dothideomycetes genomes: a test case for predicting lifestyles and emergence of pathogens.</title>
        <authorList>
            <person name="Haridas S."/>
            <person name="Albert R."/>
            <person name="Binder M."/>
            <person name="Bloem J."/>
            <person name="Labutti K."/>
            <person name="Salamov A."/>
            <person name="Andreopoulos B."/>
            <person name="Baker S."/>
            <person name="Barry K."/>
            <person name="Bills G."/>
            <person name="Bluhm B."/>
            <person name="Cannon C."/>
            <person name="Castanera R."/>
            <person name="Culley D."/>
            <person name="Daum C."/>
            <person name="Ezra D."/>
            <person name="Gonzalez J."/>
            <person name="Henrissat B."/>
            <person name="Kuo A."/>
            <person name="Liang C."/>
            <person name="Lipzen A."/>
            <person name="Lutzoni F."/>
            <person name="Magnuson J."/>
            <person name="Mondo S."/>
            <person name="Nolan M."/>
            <person name="Ohm R."/>
            <person name="Pangilinan J."/>
            <person name="Park H.-J."/>
            <person name="Ramirez L."/>
            <person name="Alfaro M."/>
            <person name="Sun H."/>
            <person name="Tritt A."/>
            <person name="Yoshinaga Y."/>
            <person name="Zwiers L.-H."/>
            <person name="Turgeon B."/>
            <person name="Goodwin S."/>
            <person name="Spatafora J."/>
            <person name="Crous P."/>
            <person name="Grigoriev I."/>
        </authorList>
    </citation>
    <scope>NUCLEOTIDE SEQUENCE</scope>
    <source>
        <strain evidence="2">ATCC 74209</strain>
    </source>
</reference>
<dbReference type="Proteomes" id="UP000799536">
    <property type="component" value="Unassembled WGS sequence"/>
</dbReference>
<organism evidence="2 3">
    <name type="scientific">Delitschia confertaspora ATCC 74209</name>
    <dbReference type="NCBI Taxonomy" id="1513339"/>
    <lineage>
        <taxon>Eukaryota</taxon>
        <taxon>Fungi</taxon>
        <taxon>Dikarya</taxon>
        <taxon>Ascomycota</taxon>
        <taxon>Pezizomycotina</taxon>
        <taxon>Dothideomycetes</taxon>
        <taxon>Pleosporomycetidae</taxon>
        <taxon>Pleosporales</taxon>
        <taxon>Delitschiaceae</taxon>
        <taxon>Delitschia</taxon>
    </lineage>
</organism>
<feature type="region of interest" description="Disordered" evidence="1">
    <location>
        <begin position="1"/>
        <end position="37"/>
    </location>
</feature>
<accession>A0A9P4JJI3</accession>
<gene>
    <name evidence="2" type="ORF">GQ43DRAFT_79919</name>
</gene>
<proteinExistence type="predicted"/>
<evidence type="ECO:0000313" key="2">
    <source>
        <dbReference type="EMBL" id="KAF2200305.1"/>
    </source>
</evidence>